<dbReference type="Proteomes" id="UP000297472">
    <property type="component" value="Unassembled WGS sequence"/>
</dbReference>
<gene>
    <name evidence="2" type="ORF">E3T49_04290</name>
</gene>
<evidence type="ECO:0000313" key="3">
    <source>
        <dbReference type="Proteomes" id="UP000297472"/>
    </source>
</evidence>
<sequence length="170" mass="17834">MSREKEPVFLFLGVYDDPDIARDDLSIVRDLHDAKIIGTYDAGIATKDADGDIKISRGGSEHGGWTGVAAGAVVGLLFPPSILGMAAIGGATGGLIGHFTRGLSRSDVKDLGELLDEGQAALIVLGKNRLADELDKAGIRAAKRTERKLEVDASDLETQLNAAAAELDTH</sequence>
<proteinExistence type="predicted"/>
<evidence type="ECO:0000313" key="2">
    <source>
        <dbReference type="EMBL" id="TFD32706.1"/>
    </source>
</evidence>
<keyword evidence="1" id="KW-0175">Coiled coil</keyword>
<reference evidence="2 3" key="1">
    <citation type="submission" date="2019-03" db="EMBL/GenBank/DDBJ databases">
        <title>Genomics of glacier-inhabiting Cryobacterium strains.</title>
        <authorList>
            <person name="Liu Q."/>
            <person name="Xin Y.-H."/>
        </authorList>
    </citation>
    <scope>NUCLEOTIDE SEQUENCE [LARGE SCALE GENOMIC DNA]</scope>
    <source>
        <strain evidence="2 3">TMT1-51</strain>
    </source>
</reference>
<dbReference type="RefSeq" id="WP_134423725.1">
    <property type="nucleotide sequence ID" value="NZ_SOHA01000006.1"/>
</dbReference>
<name>A0A4Y8JWC4_9MICO</name>
<dbReference type="InterPro" id="IPR009200">
    <property type="entry name" value="DUF1269_membrane"/>
</dbReference>
<keyword evidence="3" id="KW-1185">Reference proteome</keyword>
<dbReference type="Pfam" id="PF06897">
    <property type="entry name" value="DUF1269"/>
    <property type="match status" value="1"/>
</dbReference>
<dbReference type="EMBL" id="SOHA01000006">
    <property type="protein sequence ID" value="TFD32706.1"/>
    <property type="molecule type" value="Genomic_DNA"/>
</dbReference>
<feature type="coiled-coil region" evidence="1">
    <location>
        <begin position="139"/>
        <end position="166"/>
    </location>
</feature>
<accession>A0A4Y8JWC4</accession>
<dbReference type="AlphaFoldDB" id="A0A4Y8JWC4"/>
<evidence type="ECO:0000256" key="1">
    <source>
        <dbReference type="SAM" id="Coils"/>
    </source>
</evidence>
<comment type="caution">
    <text evidence="2">The sequence shown here is derived from an EMBL/GenBank/DDBJ whole genome shotgun (WGS) entry which is preliminary data.</text>
</comment>
<protein>
    <submittedName>
        <fullName evidence="2">DUF1269 domain-containing protein</fullName>
    </submittedName>
</protein>
<dbReference type="OrthoDB" id="3295122at2"/>
<organism evidence="2 3">
    <name type="scientific">Cryobacterium cryoconiti</name>
    <dbReference type="NCBI Taxonomy" id="1259239"/>
    <lineage>
        <taxon>Bacteria</taxon>
        <taxon>Bacillati</taxon>
        <taxon>Actinomycetota</taxon>
        <taxon>Actinomycetes</taxon>
        <taxon>Micrococcales</taxon>
        <taxon>Microbacteriaceae</taxon>
        <taxon>Cryobacterium</taxon>
    </lineage>
</organism>